<dbReference type="AlphaFoldDB" id="A0A2U0I1T1"/>
<gene>
    <name evidence="8" type="ORF">DDV96_06520</name>
</gene>
<keyword evidence="2" id="KW-0444">Lipid biosynthesis</keyword>
<evidence type="ECO:0000256" key="4">
    <source>
        <dbReference type="ARBA" id="ARBA00023098"/>
    </source>
</evidence>
<evidence type="ECO:0000256" key="6">
    <source>
        <dbReference type="SAM" id="Phobius"/>
    </source>
</evidence>
<evidence type="ECO:0000256" key="2">
    <source>
        <dbReference type="ARBA" id="ARBA00022516"/>
    </source>
</evidence>
<dbReference type="GO" id="GO:0006654">
    <property type="term" value="P:phosphatidic acid biosynthetic process"/>
    <property type="evidence" value="ECO:0007669"/>
    <property type="project" value="TreeGrafter"/>
</dbReference>
<proteinExistence type="predicted"/>
<dbReference type="CDD" id="cd07989">
    <property type="entry name" value="LPLAT_AGPAT-like"/>
    <property type="match status" value="1"/>
</dbReference>
<evidence type="ECO:0000256" key="5">
    <source>
        <dbReference type="ARBA" id="ARBA00023315"/>
    </source>
</evidence>
<keyword evidence="6" id="KW-0472">Membrane</keyword>
<dbReference type="EMBL" id="QEHR01000004">
    <property type="protein sequence ID" value="PVW15058.1"/>
    <property type="molecule type" value="Genomic_DNA"/>
</dbReference>
<dbReference type="GO" id="GO:0003841">
    <property type="term" value="F:1-acylglycerol-3-phosphate O-acyltransferase activity"/>
    <property type="evidence" value="ECO:0007669"/>
    <property type="project" value="TreeGrafter"/>
</dbReference>
<keyword evidence="5 8" id="KW-0012">Acyltransferase</keyword>
<dbReference type="PANTHER" id="PTHR10434:SF64">
    <property type="entry name" value="1-ACYL-SN-GLYCEROL-3-PHOSPHATE ACYLTRANSFERASE-RELATED"/>
    <property type="match status" value="1"/>
</dbReference>
<accession>A0A2U0I1T1</accession>
<feature type="transmembrane region" description="Helical" evidence="6">
    <location>
        <begin position="7"/>
        <end position="27"/>
    </location>
</feature>
<protein>
    <submittedName>
        <fullName evidence="8">1-acyl-sn-glycerol-3-phosphate acyltransferase</fullName>
    </submittedName>
</protein>
<dbReference type="SUPFAM" id="SSF69593">
    <property type="entry name" value="Glycerol-3-phosphate (1)-acyltransferase"/>
    <property type="match status" value="1"/>
</dbReference>
<dbReference type="RefSeq" id="WP_116693952.1">
    <property type="nucleotide sequence ID" value="NZ_QEHR01000004.1"/>
</dbReference>
<dbReference type="Proteomes" id="UP000245962">
    <property type="component" value="Unassembled WGS sequence"/>
</dbReference>
<dbReference type="Pfam" id="PF01553">
    <property type="entry name" value="Acyltransferase"/>
    <property type="match status" value="1"/>
</dbReference>
<dbReference type="SMART" id="SM00563">
    <property type="entry name" value="PlsC"/>
    <property type="match status" value="1"/>
</dbReference>
<evidence type="ECO:0000256" key="1">
    <source>
        <dbReference type="ARBA" id="ARBA00005189"/>
    </source>
</evidence>
<keyword evidence="3 8" id="KW-0808">Transferase</keyword>
<sequence>MKLLSKILSYPLSVIFYLFFGLNLIVFHPIQWVCFNVFGYQAHKRSVDVFNWFILRCLNILGTSFKVTINSSIPNNVPIIIVSNHQSMWDIPPLIWFLRKYHPKFISKIELGKGIPSVSYNLKRGGSVLIDRKNPRQATGEIIKIAKYVSKYNRSVVIFPEGTRSKDGNPKPFRKTGLLTLFRKAPDAYVLPVSISHSWKLQKHGMFPIPLGVRLELIVHSSLKVSEHEPDALIDLVETQVKSSITVDET</sequence>
<organism evidence="8 9">
    <name type="scientific">Marixanthomonas spongiae</name>
    <dbReference type="NCBI Taxonomy" id="2174845"/>
    <lineage>
        <taxon>Bacteria</taxon>
        <taxon>Pseudomonadati</taxon>
        <taxon>Bacteroidota</taxon>
        <taxon>Flavobacteriia</taxon>
        <taxon>Flavobacteriales</taxon>
        <taxon>Flavobacteriaceae</taxon>
        <taxon>Marixanthomonas</taxon>
    </lineage>
</organism>
<comment type="pathway">
    <text evidence="1">Lipid metabolism.</text>
</comment>
<dbReference type="PANTHER" id="PTHR10434">
    <property type="entry name" value="1-ACYL-SN-GLYCEROL-3-PHOSPHATE ACYLTRANSFERASE"/>
    <property type="match status" value="1"/>
</dbReference>
<dbReference type="OrthoDB" id="9803035at2"/>
<keyword evidence="6" id="KW-0812">Transmembrane</keyword>
<keyword evidence="4" id="KW-0443">Lipid metabolism</keyword>
<keyword evidence="9" id="KW-1185">Reference proteome</keyword>
<name>A0A2U0I1T1_9FLAO</name>
<evidence type="ECO:0000259" key="7">
    <source>
        <dbReference type="SMART" id="SM00563"/>
    </source>
</evidence>
<reference evidence="8 9" key="1">
    <citation type="submission" date="2018-04" db="EMBL/GenBank/DDBJ databases">
        <title>Marixanthomonas spongiae HN-E44 sp. nov., isolated from a marine sponge.</title>
        <authorList>
            <person name="Luo L."/>
            <person name="Zhuang L."/>
        </authorList>
    </citation>
    <scope>NUCLEOTIDE SEQUENCE [LARGE SCALE GENOMIC DNA]</scope>
    <source>
        <strain evidence="8 9">HN-E44</strain>
    </source>
</reference>
<dbReference type="InterPro" id="IPR002123">
    <property type="entry name" value="Plipid/glycerol_acylTrfase"/>
</dbReference>
<evidence type="ECO:0000256" key="3">
    <source>
        <dbReference type="ARBA" id="ARBA00022679"/>
    </source>
</evidence>
<feature type="domain" description="Phospholipid/glycerol acyltransferase" evidence="7">
    <location>
        <begin position="79"/>
        <end position="198"/>
    </location>
</feature>
<keyword evidence="6" id="KW-1133">Transmembrane helix</keyword>
<evidence type="ECO:0000313" key="9">
    <source>
        <dbReference type="Proteomes" id="UP000245962"/>
    </source>
</evidence>
<comment type="caution">
    <text evidence="8">The sequence shown here is derived from an EMBL/GenBank/DDBJ whole genome shotgun (WGS) entry which is preliminary data.</text>
</comment>
<evidence type="ECO:0000313" key="8">
    <source>
        <dbReference type="EMBL" id="PVW15058.1"/>
    </source>
</evidence>